<sequence length="74" mass="8752">MNCWNVPDDSWRVVKVVRTLLEVVRKLEINDGERGSLWIVSSIFEGSRHVWGSREWTWRDVLPLLIDDLAGCRW</sequence>
<evidence type="ECO:0000313" key="1">
    <source>
        <dbReference type="EMBL" id="RPA91678.1"/>
    </source>
</evidence>
<proteinExistence type="predicted"/>
<organism evidence="1 2">
    <name type="scientific">Choiromyces venosus 120613-1</name>
    <dbReference type="NCBI Taxonomy" id="1336337"/>
    <lineage>
        <taxon>Eukaryota</taxon>
        <taxon>Fungi</taxon>
        <taxon>Dikarya</taxon>
        <taxon>Ascomycota</taxon>
        <taxon>Pezizomycotina</taxon>
        <taxon>Pezizomycetes</taxon>
        <taxon>Pezizales</taxon>
        <taxon>Tuberaceae</taxon>
        <taxon>Choiromyces</taxon>
    </lineage>
</organism>
<feature type="non-terminal residue" evidence="1">
    <location>
        <position position="74"/>
    </location>
</feature>
<reference evidence="1 2" key="1">
    <citation type="journal article" date="2018" name="Nat. Ecol. Evol.">
        <title>Pezizomycetes genomes reveal the molecular basis of ectomycorrhizal truffle lifestyle.</title>
        <authorList>
            <person name="Murat C."/>
            <person name="Payen T."/>
            <person name="Noel B."/>
            <person name="Kuo A."/>
            <person name="Morin E."/>
            <person name="Chen J."/>
            <person name="Kohler A."/>
            <person name="Krizsan K."/>
            <person name="Balestrini R."/>
            <person name="Da Silva C."/>
            <person name="Montanini B."/>
            <person name="Hainaut M."/>
            <person name="Levati E."/>
            <person name="Barry K.W."/>
            <person name="Belfiori B."/>
            <person name="Cichocki N."/>
            <person name="Clum A."/>
            <person name="Dockter R.B."/>
            <person name="Fauchery L."/>
            <person name="Guy J."/>
            <person name="Iotti M."/>
            <person name="Le Tacon F."/>
            <person name="Lindquist E.A."/>
            <person name="Lipzen A."/>
            <person name="Malagnac F."/>
            <person name="Mello A."/>
            <person name="Molinier V."/>
            <person name="Miyauchi S."/>
            <person name="Poulain J."/>
            <person name="Riccioni C."/>
            <person name="Rubini A."/>
            <person name="Sitrit Y."/>
            <person name="Splivallo R."/>
            <person name="Traeger S."/>
            <person name="Wang M."/>
            <person name="Zifcakova L."/>
            <person name="Wipf D."/>
            <person name="Zambonelli A."/>
            <person name="Paolocci F."/>
            <person name="Nowrousian M."/>
            <person name="Ottonello S."/>
            <person name="Baldrian P."/>
            <person name="Spatafora J.W."/>
            <person name="Henrissat B."/>
            <person name="Nagy L.G."/>
            <person name="Aury J.M."/>
            <person name="Wincker P."/>
            <person name="Grigoriev I.V."/>
            <person name="Bonfante P."/>
            <person name="Martin F.M."/>
        </authorList>
    </citation>
    <scope>NUCLEOTIDE SEQUENCE [LARGE SCALE GENOMIC DNA]</scope>
    <source>
        <strain evidence="1 2">120613-1</strain>
    </source>
</reference>
<keyword evidence="2" id="KW-1185">Reference proteome</keyword>
<name>A0A3N4J3K0_9PEZI</name>
<accession>A0A3N4J3K0</accession>
<dbReference type="AlphaFoldDB" id="A0A3N4J3K0"/>
<protein>
    <submittedName>
        <fullName evidence="1">Uncharacterized protein</fullName>
    </submittedName>
</protein>
<dbReference type="Proteomes" id="UP000276215">
    <property type="component" value="Unassembled WGS sequence"/>
</dbReference>
<gene>
    <name evidence="1" type="ORF">L873DRAFT_1818979</name>
</gene>
<evidence type="ECO:0000313" key="2">
    <source>
        <dbReference type="Proteomes" id="UP000276215"/>
    </source>
</evidence>
<dbReference type="EMBL" id="ML120490">
    <property type="protein sequence ID" value="RPA91678.1"/>
    <property type="molecule type" value="Genomic_DNA"/>
</dbReference>